<feature type="transmembrane region" description="Helical" evidence="7">
    <location>
        <begin position="143"/>
        <end position="162"/>
    </location>
</feature>
<evidence type="ECO:0000256" key="6">
    <source>
        <dbReference type="SAM" id="MobiDB-lite"/>
    </source>
</evidence>
<evidence type="ECO:0000256" key="7">
    <source>
        <dbReference type="SAM" id="Phobius"/>
    </source>
</evidence>
<proteinExistence type="inferred from homology"/>
<reference evidence="8 9" key="1">
    <citation type="submission" date="2012-06" db="EMBL/GenBank/DDBJ databases">
        <title>Finished chromosome of genome of Microcoleus sp. PCC 7113.</title>
        <authorList>
            <consortium name="US DOE Joint Genome Institute"/>
            <person name="Gugger M."/>
            <person name="Coursin T."/>
            <person name="Rippka R."/>
            <person name="Tandeau De Marsac N."/>
            <person name="Huntemann M."/>
            <person name="Wei C.-L."/>
            <person name="Han J."/>
            <person name="Detter J.C."/>
            <person name="Han C."/>
            <person name="Tapia R."/>
            <person name="Chen A."/>
            <person name="Kyrpides N."/>
            <person name="Mavromatis K."/>
            <person name="Markowitz V."/>
            <person name="Szeto E."/>
            <person name="Ivanova N."/>
            <person name="Pagani I."/>
            <person name="Pati A."/>
            <person name="Goodwin L."/>
            <person name="Nordberg H.P."/>
            <person name="Cantor M.N."/>
            <person name="Hua S.X."/>
            <person name="Woyke T."/>
            <person name="Kerfeld C.A."/>
        </authorList>
    </citation>
    <scope>NUCLEOTIDE SEQUENCE [LARGE SCALE GENOMIC DNA]</scope>
    <source>
        <strain evidence="8 9">PCC 7113</strain>
    </source>
</reference>
<dbReference type="Proteomes" id="UP000010471">
    <property type="component" value="Chromosome"/>
</dbReference>
<evidence type="ECO:0000256" key="3">
    <source>
        <dbReference type="ARBA" id="ARBA00022692"/>
    </source>
</evidence>
<feature type="transmembrane region" description="Helical" evidence="7">
    <location>
        <begin position="206"/>
        <end position="230"/>
    </location>
</feature>
<comment type="similarity">
    <text evidence="2">Belongs to the autoinducer-2 exporter (AI-2E) (TC 2.A.86) family.</text>
</comment>
<dbReference type="HOGENOM" id="CLU_031275_1_1_3"/>
<dbReference type="eggNOG" id="COG0628">
    <property type="taxonomic scope" value="Bacteria"/>
</dbReference>
<keyword evidence="3 7" id="KW-0812">Transmembrane</keyword>
<evidence type="ECO:0000256" key="2">
    <source>
        <dbReference type="ARBA" id="ARBA00009773"/>
    </source>
</evidence>
<dbReference type="PANTHER" id="PTHR21716">
    <property type="entry name" value="TRANSMEMBRANE PROTEIN"/>
    <property type="match status" value="1"/>
</dbReference>
<organism evidence="8 9">
    <name type="scientific">Allocoleopsis franciscana PCC 7113</name>
    <dbReference type="NCBI Taxonomy" id="1173027"/>
    <lineage>
        <taxon>Bacteria</taxon>
        <taxon>Bacillati</taxon>
        <taxon>Cyanobacteriota</taxon>
        <taxon>Cyanophyceae</taxon>
        <taxon>Coleofasciculales</taxon>
        <taxon>Coleofasciculaceae</taxon>
        <taxon>Allocoleopsis</taxon>
        <taxon>Allocoleopsis franciscana</taxon>
    </lineage>
</organism>
<evidence type="ECO:0000256" key="4">
    <source>
        <dbReference type="ARBA" id="ARBA00022989"/>
    </source>
</evidence>
<feature type="transmembrane region" description="Helical" evidence="7">
    <location>
        <begin position="236"/>
        <end position="257"/>
    </location>
</feature>
<dbReference type="Pfam" id="PF01594">
    <property type="entry name" value="AI-2E_transport"/>
    <property type="match status" value="1"/>
</dbReference>
<feature type="transmembrane region" description="Helical" evidence="7">
    <location>
        <begin position="291"/>
        <end position="321"/>
    </location>
</feature>
<feature type="region of interest" description="Disordered" evidence="6">
    <location>
        <begin position="342"/>
        <end position="362"/>
    </location>
</feature>
<dbReference type="PANTHER" id="PTHR21716:SF62">
    <property type="entry name" value="TRANSPORT PROTEIN YDBI-RELATED"/>
    <property type="match status" value="1"/>
</dbReference>
<name>K9WPI6_9CYAN</name>
<keyword evidence="4 7" id="KW-1133">Transmembrane helix</keyword>
<feature type="transmembrane region" description="Helical" evidence="7">
    <location>
        <begin position="264"/>
        <end position="285"/>
    </location>
</feature>
<sequence>MSLGKLIGFLAFAVSLYILWQIRQVLLLVFAAVIFAVVLNRIVRLLERGGVKRGIAIALTVICLLGILFILLALIGPSFAQQLEKLGSLAPISLESLQNWVNSLSHWLPVGLINVRSISDFLPRLQPFITQLLNNTYTWFSDLLAIILNLLLVLILIIMLVANPAPYRRGLILLFPGFYRRRANEIISECESALVGWVSATLIDMAAIAVVSFIGLLILGVPLALANGIIAGLLEFIPNIGPVLSVIPPMVVAALLVSPGKAVAVLILYIVIQQVEAYILVPFVMKQQVELLPAVTLLAVVIFGSLFGFLGVFLAVPLVIVSKIWMNELLIKDILSNWNKNENDSSPSEEAIALARSAKGDR</sequence>
<dbReference type="GO" id="GO:0016020">
    <property type="term" value="C:membrane"/>
    <property type="evidence" value="ECO:0007669"/>
    <property type="project" value="UniProtKB-SubCell"/>
</dbReference>
<keyword evidence="5 7" id="KW-0472">Membrane</keyword>
<dbReference type="InterPro" id="IPR002549">
    <property type="entry name" value="AI-2E-like"/>
</dbReference>
<feature type="transmembrane region" description="Helical" evidence="7">
    <location>
        <begin position="20"/>
        <end position="43"/>
    </location>
</feature>
<dbReference type="OrthoDB" id="506451at2"/>
<dbReference type="KEGG" id="mic:Mic7113_6098"/>
<dbReference type="PATRIC" id="fig|1173027.3.peg.6748"/>
<evidence type="ECO:0000256" key="5">
    <source>
        <dbReference type="ARBA" id="ARBA00023136"/>
    </source>
</evidence>
<feature type="transmembrane region" description="Helical" evidence="7">
    <location>
        <begin position="55"/>
        <end position="76"/>
    </location>
</feature>
<dbReference type="EMBL" id="CP003630">
    <property type="protein sequence ID" value="AFZ21694.1"/>
    <property type="molecule type" value="Genomic_DNA"/>
</dbReference>
<dbReference type="GO" id="GO:0055085">
    <property type="term" value="P:transmembrane transport"/>
    <property type="evidence" value="ECO:0007669"/>
    <property type="project" value="TreeGrafter"/>
</dbReference>
<dbReference type="AlphaFoldDB" id="K9WPI6"/>
<keyword evidence="9" id="KW-1185">Reference proteome</keyword>
<accession>K9WPI6</accession>
<gene>
    <name evidence="8" type="ORF">Mic7113_6098</name>
</gene>
<dbReference type="RefSeq" id="WP_015185823.1">
    <property type="nucleotide sequence ID" value="NC_019738.1"/>
</dbReference>
<comment type="subcellular location">
    <subcellularLocation>
        <location evidence="1">Membrane</location>
        <topology evidence="1">Multi-pass membrane protein</topology>
    </subcellularLocation>
</comment>
<evidence type="ECO:0000256" key="1">
    <source>
        <dbReference type="ARBA" id="ARBA00004141"/>
    </source>
</evidence>
<evidence type="ECO:0000313" key="8">
    <source>
        <dbReference type="EMBL" id="AFZ21694.1"/>
    </source>
</evidence>
<evidence type="ECO:0000313" key="9">
    <source>
        <dbReference type="Proteomes" id="UP000010471"/>
    </source>
</evidence>
<protein>
    <submittedName>
        <fullName evidence="8">Putative permease</fullName>
    </submittedName>
</protein>